<gene>
    <name evidence="1" type="ORF">CfE428DRAFT_1354</name>
</gene>
<dbReference type="RefSeq" id="WP_006978680.1">
    <property type="nucleotide sequence ID" value="NZ_ABVL01000003.1"/>
</dbReference>
<dbReference type="Proteomes" id="UP000005824">
    <property type="component" value="Unassembled WGS sequence"/>
</dbReference>
<keyword evidence="2" id="KW-1185">Reference proteome</keyword>
<dbReference type="AlphaFoldDB" id="B4CXR3"/>
<protein>
    <recommendedName>
        <fullName evidence="3">Tail terminator</fullName>
    </recommendedName>
</protein>
<comment type="caution">
    <text evidence="1">The sequence shown here is derived from an EMBL/GenBank/DDBJ whole genome shotgun (WGS) entry which is preliminary data.</text>
</comment>
<evidence type="ECO:0000313" key="2">
    <source>
        <dbReference type="Proteomes" id="UP000005824"/>
    </source>
</evidence>
<organism evidence="1 2">
    <name type="scientific">Chthoniobacter flavus Ellin428</name>
    <dbReference type="NCBI Taxonomy" id="497964"/>
    <lineage>
        <taxon>Bacteria</taxon>
        <taxon>Pseudomonadati</taxon>
        <taxon>Verrucomicrobiota</taxon>
        <taxon>Spartobacteria</taxon>
        <taxon>Chthoniobacterales</taxon>
        <taxon>Chthoniobacteraceae</taxon>
        <taxon>Chthoniobacter</taxon>
    </lineage>
</organism>
<dbReference type="InParanoid" id="B4CXR3"/>
<reference evidence="1 2" key="1">
    <citation type="journal article" date="2011" name="J. Bacteriol.">
        <title>Genome sequence of Chthoniobacter flavus Ellin428, an aerobic heterotrophic soil bacterium.</title>
        <authorList>
            <person name="Kant R."/>
            <person name="van Passel M.W."/>
            <person name="Palva A."/>
            <person name="Lucas S."/>
            <person name="Lapidus A."/>
            <person name="Glavina Del Rio T."/>
            <person name="Dalin E."/>
            <person name="Tice H."/>
            <person name="Bruce D."/>
            <person name="Goodwin L."/>
            <person name="Pitluck S."/>
            <person name="Larimer F.W."/>
            <person name="Land M.L."/>
            <person name="Hauser L."/>
            <person name="Sangwan P."/>
            <person name="de Vos W.M."/>
            <person name="Janssen P.H."/>
            <person name="Smidt H."/>
        </authorList>
    </citation>
    <scope>NUCLEOTIDE SEQUENCE [LARGE SCALE GENOMIC DNA]</scope>
    <source>
        <strain evidence="1 2">Ellin428</strain>
    </source>
</reference>
<sequence length="135" mass="14443">MIDHALDDTLLAYLKQMPQLTALNGYTGQENAEHKLPALTVSTTTAEALAGSDLAFKGEVDVIIESEAHDTTADAHAERVESVRAALADRATVIAALNATEKLHIYGYAPIGTEPTVGDARFNTKIKYRFGFGPA</sequence>
<evidence type="ECO:0000313" key="1">
    <source>
        <dbReference type="EMBL" id="EDY21061.1"/>
    </source>
</evidence>
<dbReference type="EMBL" id="ABVL01000003">
    <property type="protein sequence ID" value="EDY21061.1"/>
    <property type="molecule type" value="Genomic_DNA"/>
</dbReference>
<name>B4CXR3_9BACT</name>
<evidence type="ECO:0008006" key="3">
    <source>
        <dbReference type="Google" id="ProtNLM"/>
    </source>
</evidence>
<proteinExistence type="predicted"/>
<dbReference type="STRING" id="497964.CfE428DRAFT_1354"/>
<accession>B4CXR3</accession>